<dbReference type="GO" id="GO:0046872">
    <property type="term" value="F:metal ion binding"/>
    <property type="evidence" value="ECO:0007669"/>
    <property type="project" value="UniProtKB-KW"/>
</dbReference>
<comment type="cofactor">
    <cofactor evidence="5">
        <name>[4Fe-4S] cluster</name>
        <dbReference type="ChEBI" id="CHEBI:49883"/>
    </cofactor>
    <text evidence="5">Binds 1 [4Fe-4S] cluster. The cluster is coordinated with 3 cysteines and an exchangeable S-adenosyl-L-methionine.</text>
</comment>
<dbReference type="InterPro" id="IPR016431">
    <property type="entry name" value="Pyrv-formate_lyase-activ_prd"/>
</dbReference>
<dbReference type="Proteomes" id="UP000824145">
    <property type="component" value="Unassembled WGS sequence"/>
</dbReference>
<sequence length="297" mass="32849">MNCLLCPRACGADREKTLGFCGMPAQMRIGRACRHIWEEPPISGSRGSGTVFFSGCSLKCVYCQNYSLSRGDGVPVTPRELADIFRLLEDSGAHNIELITPSHFVTGILRAFDIYRPALPVVYNCGGYESLKTLELLRGVVDVWLPDHKYALSAPAKRYSAAPDYPERALAALLKMRELAPKDVFDKEGIMQKGMIVRHLVLPANAENTFAVLDSVAANLGKETFFSLMRQYYPAGEAKNFPEINRPLKPLEYKACLAHAEKLGMENVFIQEEGEDEARYTPVFDGTVTGAIYGVGE</sequence>
<evidence type="ECO:0000256" key="2">
    <source>
        <dbReference type="ARBA" id="ARBA00022723"/>
    </source>
</evidence>
<dbReference type="SUPFAM" id="SSF102114">
    <property type="entry name" value="Radical SAM enzymes"/>
    <property type="match status" value="1"/>
</dbReference>
<feature type="binding site" evidence="5">
    <location>
        <position position="60"/>
    </location>
    <ligand>
        <name>[4Fe-4S] cluster</name>
        <dbReference type="ChEBI" id="CHEBI:49883"/>
        <note>4Fe-4S-S-AdoMet</note>
    </ligand>
</feature>
<dbReference type="AlphaFoldDB" id="A0A9D1MLH5"/>
<dbReference type="InterPro" id="IPR058240">
    <property type="entry name" value="rSAM_sf"/>
</dbReference>
<keyword evidence="2 5" id="KW-0479">Metal-binding</keyword>
<dbReference type="SFLD" id="SFLDS00029">
    <property type="entry name" value="Radical_SAM"/>
    <property type="match status" value="1"/>
</dbReference>
<dbReference type="InterPro" id="IPR040085">
    <property type="entry name" value="MJ0674-like"/>
</dbReference>
<reference evidence="6" key="1">
    <citation type="submission" date="2020-10" db="EMBL/GenBank/DDBJ databases">
        <authorList>
            <person name="Gilroy R."/>
        </authorList>
    </citation>
    <scope>NUCLEOTIDE SEQUENCE</scope>
    <source>
        <strain evidence="6">9366</strain>
    </source>
</reference>
<evidence type="ECO:0000256" key="1">
    <source>
        <dbReference type="ARBA" id="ARBA00022691"/>
    </source>
</evidence>
<organism evidence="6 7">
    <name type="scientific">Candidatus Caccalectryoclostridium excrementigallinarum</name>
    <dbReference type="NCBI Taxonomy" id="2840710"/>
    <lineage>
        <taxon>Bacteria</taxon>
        <taxon>Bacillati</taxon>
        <taxon>Bacillota</taxon>
        <taxon>Clostridia</taxon>
        <taxon>Christensenellales</taxon>
        <taxon>Christensenellaceae</taxon>
        <taxon>Christensenellaceae incertae sedis</taxon>
        <taxon>Candidatus Caccalectryoclostridium</taxon>
    </lineage>
</organism>
<dbReference type="SFLD" id="SFLDG01099">
    <property type="entry name" value="Uncharacterised_Radical_SAM_Su"/>
    <property type="match status" value="1"/>
</dbReference>
<keyword evidence="1 5" id="KW-0949">S-adenosyl-L-methionine</keyword>
<evidence type="ECO:0000256" key="4">
    <source>
        <dbReference type="ARBA" id="ARBA00023014"/>
    </source>
</evidence>
<dbReference type="Gene3D" id="3.20.20.70">
    <property type="entry name" value="Aldolase class I"/>
    <property type="match status" value="1"/>
</dbReference>
<dbReference type="PIRSF" id="PIRSF004869">
    <property type="entry name" value="PflX_prd"/>
    <property type="match status" value="1"/>
</dbReference>
<dbReference type="GO" id="GO:0051536">
    <property type="term" value="F:iron-sulfur cluster binding"/>
    <property type="evidence" value="ECO:0007669"/>
    <property type="project" value="UniProtKB-KW"/>
</dbReference>
<dbReference type="InterPro" id="IPR007197">
    <property type="entry name" value="rSAM"/>
</dbReference>
<proteinExistence type="predicted"/>
<feature type="binding site" evidence="5">
    <location>
        <position position="63"/>
    </location>
    <ligand>
        <name>[4Fe-4S] cluster</name>
        <dbReference type="ChEBI" id="CHEBI:49883"/>
        <note>4Fe-4S-S-AdoMet</note>
    </ligand>
</feature>
<protein>
    <submittedName>
        <fullName evidence="6">Radical SAM protein</fullName>
    </submittedName>
</protein>
<dbReference type="GO" id="GO:0003824">
    <property type="term" value="F:catalytic activity"/>
    <property type="evidence" value="ECO:0007669"/>
    <property type="project" value="InterPro"/>
</dbReference>
<dbReference type="InterPro" id="IPR013785">
    <property type="entry name" value="Aldolase_TIM"/>
</dbReference>
<dbReference type="PANTHER" id="PTHR43075">
    <property type="entry name" value="FORMATE LYASE ACTIVATING ENZYME, PUTATIVE (AFU_ORTHOLOGUE AFUA_2G15630)-RELATED"/>
    <property type="match status" value="1"/>
</dbReference>
<dbReference type="PANTHER" id="PTHR43075:SF1">
    <property type="entry name" value="FORMATE LYASE ACTIVATING ENZYME, PUTATIVE (AFU_ORTHOLOGUE AFUA_2G15630)-RELATED"/>
    <property type="match status" value="1"/>
</dbReference>
<gene>
    <name evidence="6" type="ORF">IAB07_01740</name>
</gene>
<evidence type="ECO:0000313" key="7">
    <source>
        <dbReference type="Proteomes" id="UP000824145"/>
    </source>
</evidence>
<comment type="caution">
    <text evidence="6">The sequence shown here is derived from an EMBL/GenBank/DDBJ whole genome shotgun (WGS) entry which is preliminary data.</text>
</comment>
<keyword evidence="4 5" id="KW-0411">Iron-sulfur</keyword>
<accession>A0A9D1MLH5</accession>
<evidence type="ECO:0000256" key="5">
    <source>
        <dbReference type="PIRSR" id="PIRSR004869-50"/>
    </source>
</evidence>
<name>A0A9D1MLH5_9FIRM</name>
<reference evidence="6" key="2">
    <citation type="journal article" date="2021" name="PeerJ">
        <title>Extensive microbial diversity within the chicken gut microbiome revealed by metagenomics and culture.</title>
        <authorList>
            <person name="Gilroy R."/>
            <person name="Ravi A."/>
            <person name="Getino M."/>
            <person name="Pursley I."/>
            <person name="Horton D.L."/>
            <person name="Alikhan N.F."/>
            <person name="Baker D."/>
            <person name="Gharbi K."/>
            <person name="Hall N."/>
            <person name="Watson M."/>
            <person name="Adriaenssens E.M."/>
            <person name="Foster-Nyarko E."/>
            <person name="Jarju S."/>
            <person name="Secka A."/>
            <person name="Antonio M."/>
            <person name="Oren A."/>
            <person name="Chaudhuri R.R."/>
            <person name="La Ragione R."/>
            <person name="Hildebrand F."/>
            <person name="Pallen M.J."/>
        </authorList>
    </citation>
    <scope>NUCLEOTIDE SEQUENCE</scope>
    <source>
        <strain evidence="6">9366</strain>
    </source>
</reference>
<evidence type="ECO:0000313" key="6">
    <source>
        <dbReference type="EMBL" id="HIU62477.1"/>
    </source>
</evidence>
<evidence type="ECO:0000256" key="3">
    <source>
        <dbReference type="ARBA" id="ARBA00023004"/>
    </source>
</evidence>
<feature type="binding site" evidence="5">
    <location>
        <position position="56"/>
    </location>
    <ligand>
        <name>[4Fe-4S] cluster</name>
        <dbReference type="ChEBI" id="CHEBI:49883"/>
        <note>4Fe-4S-S-AdoMet</note>
    </ligand>
</feature>
<keyword evidence="3 5" id="KW-0408">Iron</keyword>
<dbReference type="EMBL" id="DVNJ01000006">
    <property type="protein sequence ID" value="HIU62477.1"/>
    <property type="molecule type" value="Genomic_DNA"/>
</dbReference>